<dbReference type="NCBIfam" id="NF004685">
    <property type="entry name" value="PRK06029.1"/>
    <property type="match status" value="1"/>
</dbReference>
<evidence type="ECO:0000256" key="4">
    <source>
        <dbReference type="ARBA" id="ARBA00022679"/>
    </source>
</evidence>
<keyword evidence="2 5" id="KW-0285">Flavoprotein</keyword>
<keyword evidence="3 5" id="KW-0288">FMN</keyword>
<dbReference type="NCBIfam" id="TIGR00421">
    <property type="entry name" value="ubiX_pad"/>
    <property type="match status" value="1"/>
</dbReference>
<dbReference type="Gene3D" id="3.40.50.1950">
    <property type="entry name" value="Flavin prenyltransferase-like"/>
    <property type="match status" value="1"/>
</dbReference>
<comment type="function">
    <text evidence="5">Flavin prenyltransferase that catalyzes the synthesis of the prenylated FMN cofactor (prenyl-FMN) for 4-hydroxy-3-polyprenylbenzoic acid decarboxylase UbiD. The prenyltransferase is metal-independent and links a dimethylallyl moiety from dimethylallyl monophosphate (DMAP) to the flavin N5 and C6 atoms of FMN.</text>
</comment>
<feature type="binding site" evidence="5">
    <location>
        <begin position="93"/>
        <end position="96"/>
    </location>
    <ligand>
        <name>FMN</name>
        <dbReference type="ChEBI" id="CHEBI:58210"/>
    </ligand>
</feature>
<evidence type="ECO:0000313" key="8">
    <source>
        <dbReference type="Proteomes" id="UP000767334"/>
    </source>
</evidence>
<sequence length="196" mass="21778">MKKIVVGITGASGSIYAKRLIEVLVSKGIQTNIIATDKGKQVFNYELSLDLKKWVEELKNTYSNVKLEDNNNLFSGVASGSHGFDAVIIVPCSMGTLAEVSHGLSKNLLCRAADVALKEGRKLVIVPRETPFNAIHLENMYKLSRIGATIIPAMPGFYNHPQTIDDLVNFMVGKILNYLNIDNNLFNKWEDTEYET</sequence>
<dbReference type="Pfam" id="PF02441">
    <property type="entry name" value="Flavoprotein"/>
    <property type="match status" value="1"/>
</dbReference>
<proteinExistence type="inferred from homology"/>
<feature type="binding site" evidence="5">
    <location>
        <position position="128"/>
    </location>
    <ligand>
        <name>FMN</name>
        <dbReference type="ChEBI" id="CHEBI:58210"/>
    </ligand>
</feature>
<comment type="caution">
    <text evidence="7">The sequence shown here is derived from an EMBL/GenBank/DDBJ whole genome shotgun (WGS) entry which is preliminary data.</text>
</comment>
<keyword evidence="1 5" id="KW-0637">Prenyltransferase</keyword>
<gene>
    <name evidence="5" type="primary">ubiX</name>
    <name evidence="7" type="ORF">H6A19_08060</name>
</gene>
<dbReference type="SUPFAM" id="SSF52507">
    <property type="entry name" value="Homo-oligomeric flavin-containing Cys decarboxylases, HFCD"/>
    <property type="match status" value="1"/>
</dbReference>
<dbReference type="InterPro" id="IPR004507">
    <property type="entry name" value="UbiX-like"/>
</dbReference>
<dbReference type="EC" id="2.5.1.129" evidence="5"/>
<dbReference type="HAMAP" id="MF_01984">
    <property type="entry name" value="ubiX_pad"/>
    <property type="match status" value="1"/>
</dbReference>
<dbReference type="EMBL" id="JACJLL010000040">
    <property type="protein sequence ID" value="MBM6819288.1"/>
    <property type="molecule type" value="Genomic_DNA"/>
</dbReference>
<organism evidence="7 8">
    <name type="scientific">Clostridium saudiense</name>
    <dbReference type="NCBI Taxonomy" id="1414720"/>
    <lineage>
        <taxon>Bacteria</taxon>
        <taxon>Bacillati</taxon>
        <taxon>Bacillota</taxon>
        <taxon>Clostridia</taxon>
        <taxon>Eubacteriales</taxon>
        <taxon>Clostridiaceae</taxon>
        <taxon>Clostridium</taxon>
    </lineage>
</organism>
<evidence type="ECO:0000256" key="1">
    <source>
        <dbReference type="ARBA" id="ARBA00022602"/>
    </source>
</evidence>
<evidence type="ECO:0000256" key="2">
    <source>
        <dbReference type="ARBA" id="ARBA00022630"/>
    </source>
</evidence>
<dbReference type="Proteomes" id="UP000767334">
    <property type="component" value="Unassembled WGS sequence"/>
</dbReference>
<dbReference type="InterPro" id="IPR003382">
    <property type="entry name" value="Flavoprotein"/>
</dbReference>
<comment type="catalytic activity">
    <reaction evidence="5">
        <text>dimethylallyl phosphate + FMNH2 = prenylated FMNH2 + phosphate</text>
        <dbReference type="Rhea" id="RHEA:37743"/>
        <dbReference type="ChEBI" id="CHEBI:43474"/>
        <dbReference type="ChEBI" id="CHEBI:57618"/>
        <dbReference type="ChEBI" id="CHEBI:87467"/>
        <dbReference type="ChEBI" id="CHEBI:88052"/>
        <dbReference type="EC" id="2.5.1.129"/>
    </reaction>
</comment>
<evidence type="ECO:0000313" key="7">
    <source>
        <dbReference type="EMBL" id="MBM6819288.1"/>
    </source>
</evidence>
<feature type="domain" description="Flavoprotein" evidence="6">
    <location>
        <begin position="2"/>
        <end position="177"/>
    </location>
</feature>
<accession>A0ABS2FH80</accession>
<dbReference type="InterPro" id="IPR036551">
    <property type="entry name" value="Flavin_trans-like"/>
</dbReference>
<feature type="binding site" evidence="5">
    <location>
        <position position="158"/>
    </location>
    <ligand>
        <name>dimethylallyl phosphate</name>
        <dbReference type="ChEBI" id="CHEBI:88052"/>
    </ligand>
</feature>
<feature type="binding site" evidence="5">
    <location>
        <position position="174"/>
    </location>
    <ligand>
        <name>dimethylallyl phosphate</name>
        <dbReference type="ChEBI" id="CHEBI:88052"/>
    </ligand>
</feature>
<reference evidence="7 8" key="1">
    <citation type="journal article" date="2021" name="Sci. Rep.">
        <title>The distribution of antibiotic resistance genes in chicken gut microbiota commensals.</title>
        <authorList>
            <person name="Juricova H."/>
            <person name="Matiasovicova J."/>
            <person name="Kubasova T."/>
            <person name="Cejkova D."/>
            <person name="Rychlik I."/>
        </authorList>
    </citation>
    <scope>NUCLEOTIDE SEQUENCE [LARGE SCALE GENOMIC DNA]</scope>
    <source>
        <strain evidence="7 8">An435</strain>
    </source>
</reference>
<keyword evidence="4 5" id="KW-0808">Transferase</keyword>
<comment type="similarity">
    <text evidence="5">Belongs to the UbiX/PAD1 family.</text>
</comment>
<comment type="caution">
    <text evidence="5">Lacks conserved residue(s) required for the propagation of feature annotation.</text>
</comment>
<feature type="binding site" evidence="5">
    <location>
        <position position="36"/>
    </location>
    <ligand>
        <name>FMN</name>
        <dbReference type="ChEBI" id="CHEBI:58210"/>
    </ligand>
</feature>
<keyword evidence="8" id="KW-1185">Reference proteome</keyword>
<protein>
    <recommendedName>
        <fullName evidence="5">Flavin prenyltransferase UbiX</fullName>
        <ecNumber evidence="5">2.5.1.129</ecNumber>
    </recommendedName>
</protein>
<dbReference type="RefSeq" id="WP_148322636.1">
    <property type="nucleotide sequence ID" value="NZ_JACJLL010000040.1"/>
</dbReference>
<dbReference type="PANTHER" id="PTHR43374:SF1">
    <property type="entry name" value="FLAVIN PRENYLTRANSFERASE PAD1, MITOCHONDRIAL"/>
    <property type="match status" value="1"/>
</dbReference>
<dbReference type="PANTHER" id="PTHR43374">
    <property type="entry name" value="FLAVIN PRENYLTRANSFERASE"/>
    <property type="match status" value="1"/>
</dbReference>
<evidence type="ECO:0000256" key="3">
    <source>
        <dbReference type="ARBA" id="ARBA00022643"/>
    </source>
</evidence>
<evidence type="ECO:0000256" key="5">
    <source>
        <dbReference type="HAMAP-Rule" id="MF_01984"/>
    </source>
</evidence>
<name>A0ABS2FH80_9CLOT</name>
<evidence type="ECO:0000259" key="6">
    <source>
        <dbReference type="Pfam" id="PF02441"/>
    </source>
</evidence>
<feature type="binding site" evidence="5">
    <location>
        <begin position="10"/>
        <end position="12"/>
    </location>
    <ligand>
        <name>FMN</name>
        <dbReference type="ChEBI" id="CHEBI:58210"/>
    </ligand>
</feature>